<comment type="caution">
    <text evidence="1">The sequence shown here is derived from an EMBL/GenBank/DDBJ whole genome shotgun (WGS) entry which is preliminary data.</text>
</comment>
<keyword evidence="2" id="KW-1185">Reference proteome</keyword>
<sequence>MARIIRAVEEEAGRANADLVIFIVDSAELLTLDDYEHLAKVQNHFDDDLRLFFLFVCQDDNKTAGVDALEILAPPHIYGRFFVDRHDFTGLLWEVPELERHEQSACDVALAFREYDEGLRWPEVDSPSATETFAPTAYSRGWRLEHEVDAIRQEIKLLCTSAELAVPQDWLMASFEVFVYHVLVHVAGNRPDFEKLTKEDINEALRASAFVSFERARQKVRK</sequence>
<organism evidence="1 2">
    <name type="scientific">Xanthomonas hyacinthi</name>
    <dbReference type="NCBI Taxonomy" id="56455"/>
    <lineage>
        <taxon>Bacteria</taxon>
        <taxon>Pseudomonadati</taxon>
        <taxon>Pseudomonadota</taxon>
        <taxon>Gammaproteobacteria</taxon>
        <taxon>Lysobacterales</taxon>
        <taxon>Lysobacteraceae</taxon>
        <taxon>Xanthomonas</taxon>
    </lineage>
</organism>
<proteinExistence type="predicted"/>
<dbReference type="EMBL" id="MDEG01000047">
    <property type="protein sequence ID" value="PPU93207.1"/>
    <property type="molecule type" value="Genomic_DNA"/>
</dbReference>
<gene>
    <name evidence="1" type="ORF">XhyaCFBP1156_20795</name>
</gene>
<reference evidence="2" key="1">
    <citation type="submission" date="2016-08" db="EMBL/GenBank/DDBJ databases">
        <authorList>
            <person name="Merda D."/>
            <person name="Briand M."/>
            <person name="Taghouti G."/>
            <person name="Carrere S."/>
            <person name="Gouzy J."/>
            <person name="Portier P."/>
            <person name="Jacques M.-A."/>
            <person name="Fischer-Le Saux M."/>
        </authorList>
    </citation>
    <scope>NUCLEOTIDE SEQUENCE [LARGE SCALE GENOMIC DNA]</scope>
    <source>
        <strain evidence="2">CFBP1156</strain>
    </source>
</reference>
<evidence type="ECO:0000313" key="1">
    <source>
        <dbReference type="EMBL" id="PPU93207.1"/>
    </source>
</evidence>
<dbReference type="AlphaFoldDB" id="A0A2S7ENN9"/>
<protein>
    <submittedName>
        <fullName evidence="1">Uncharacterized protein</fullName>
    </submittedName>
</protein>
<evidence type="ECO:0000313" key="2">
    <source>
        <dbReference type="Proteomes" id="UP000238261"/>
    </source>
</evidence>
<dbReference type="Proteomes" id="UP000238261">
    <property type="component" value="Unassembled WGS sequence"/>
</dbReference>
<name>A0A2S7ENN9_9XANT</name>
<accession>A0A2S7ENN9</accession>